<dbReference type="AlphaFoldDB" id="A0A1T2Y2T1"/>
<proteinExistence type="predicted"/>
<dbReference type="EMBL" id="MSDF01000051">
    <property type="protein sequence ID" value="OPA86451.1"/>
    <property type="molecule type" value="Genomic_DNA"/>
</dbReference>
<name>A0A1T2Y2T1_PSEFL</name>
<reference evidence="1 2" key="1">
    <citation type="submission" date="2016-12" db="EMBL/GenBank/DDBJ databases">
        <title>Draft genome sequences of seven strains of Pseudomonas fluorescens that produce 4-formylaminooxyvinylglycine.</title>
        <authorList>
            <person name="Okrent R.A."/>
            <person name="Manning V.A."/>
            <person name="Trippe K.M."/>
        </authorList>
    </citation>
    <scope>NUCLEOTIDE SEQUENCE [LARGE SCALE GENOMIC DNA]</scope>
    <source>
        <strain evidence="1 2">P5A</strain>
    </source>
</reference>
<accession>A0A1T2Y2T1</accession>
<dbReference type="RefSeq" id="WP_078742322.1">
    <property type="nucleotide sequence ID" value="NZ_MSDF01000051.1"/>
</dbReference>
<organism evidence="1 2">
    <name type="scientific">Pseudomonas fluorescens</name>
    <dbReference type="NCBI Taxonomy" id="294"/>
    <lineage>
        <taxon>Bacteria</taxon>
        <taxon>Pseudomonadati</taxon>
        <taxon>Pseudomonadota</taxon>
        <taxon>Gammaproteobacteria</taxon>
        <taxon>Pseudomonadales</taxon>
        <taxon>Pseudomonadaceae</taxon>
        <taxon>Pseudomonas</taxon>
    </lineage>
</organism>
<sequence length="82" mass="9362">MIDSVTGKLVVLFNDDEFGPYIRLRCYEDAMGLEELFDGVYHIPYWTRKTKELLESGGNEYYFGCAVDVAKLQAILDSIDLS</sequence>
<gene>
    <name evidence="1" type="ORF">BFW87_24660</name>
</gene>
<dbReference type="Proteomes" id="UP000190965">
    <property type="component" value="Unassembled WGS sequence"/>
</dbReference>
<evidence type="ECO:0000313" key="2">
    <source>
        <dbReference type="Proteomes" id="UP000190965"/>
    </source>
</evidence>
<evidence type="ECO:0000313" key="1">
    <source>
        <dbReference type="EMBL" id="OPA86451.1"/>
    </source>
</evidence>
<dbReference type="OrthoDB" id="7029025at2"/>
<comment type="caution">
    <text evidence="1">The sequence shown here is derived from an EMBL/GenBank/DDBJ whole genome shotgun (WGS) entry which is preliminary data.</text>
</comment>
<protein>
    <submittedName>
        <fullName evidence="1">Uncharacterized protein</fullName>
    </submittedName>
</protein>